<dbReference type="Proteomes" id="UP000828390">
    <property type="component" value="Unassembled WGS sequence"/>
</dbReference>
<feature type="region of interest" description="Disordered" evidence="1">
    <location>
        <begin position="60"/>
        <end position="100"/>
    </location>
</feature>
<keyword evidence="3" id="KW-1185">Reference proteome</keyword>
<name>A0A9D4FG02_DREPO</name>
<evidence type="ECO:0000313" key="3">
    <source>
        <dbReference type="Proteomes" id="UP000828390"/>
    </source>
</evidence>
<comment type="caution">
    <text evidence="2">The sequence shown here is derived from an EMBL/GenBank/DDBJ whole genome shotgun (WGS) entry which is preliminary data.</text>
</comment>
<organism evidence="2 3">
    <name type="scientific">Dreissena polymorpha</name>
    <name type="common">Zebra mussel</name>
    <name type="synonym">Mytilus polymorpha</name>
    <dbReference type="NCBI Taxonomy" id="45954"/>
    <lineage>
        <taxon>Eukaryota</taxon>
        <taxon>Metazoa</taxon>
        <taxon>Spiralia</taxon>
        <taxon>Lophotrochozoa</taxon>
        <taxon>Mollusca</taxon>
        <taxon>Bivalvia</taxon>
        <taxon>Autobranchia</taxon>
        <taxon>Heteroconchia</taxon>
        <taxon>Euheterodonta</taxon>
        <taxon>Imparidentia</taxon>
        <taxon>Neoheterodontei</taxon>
        <taxon>Myida</taxon>
        <taxon>Dreissenoidea</taxon>
        <taxon>Dreissenidae</taxon>
        <taxon>Dreissena</taxon>
    </lineage>
</organism>
<reference evidence="2" key="2">
    <citation type="submission" date="2020-11" db="EMBL/GenBank/DDBJ databases">
        <authorList>
            <person name="McCartney M.A."/>
            <person name="Auch B."/>
            <person name="Kono T."/>
            <person name="Mallez S."/>
            <person name="Becker A."/>
            <person name="Gohl D.M."/>
            <person name="Silverstein K.A.T."/>
            <person name="Koren S."/>
            <person name="Bechman K.B."/>
            <person name="Herman A."/>
            <person name="Abrahante J.E."/>
            <person name="Garbe J."/>
        </authorList>
    </citation>
    <scope>NUCLEOTIDE SEQUENCE</scope>
    <source>
        <strain evidence="2">Duluth1</strain>
        <tissue evidence="2">Whole animal</tissue>
    </source>
</reference>
<reference evidence="2" key="1">
    <citation type="journal article" date="2019" name="bioRxiv">
        <title>The Genome of the Zebra Mussel, Dreissena polymorpha: A Resource for Invasive Species Research.</title>
        <authorList>
            <person name="McCartney M.A."/>
            <person name="Auch B."/>
            <person name="Kono T."/>
            <person name="Mallez S."/>
            <person name="Zhang Y."/>
            <person name="Obille A."/>
            <person name="Becker A."/>
            <person name="Abrahante J.E."/>
            <person name="Garbe J."/>
            <person name="Badalamenti J.P."/>
            <person name="Herman A."/>
            <person name="Mangelson H."/>
            <person name="Liachko I."/>
            <person name="Sullivan S."/>
            <person name="Sone E.D."/>
            <person name="Koren S."/>
            <person name="Silverstein K.A.T."/>
            <person name="Beckman K.B."/>
            <person name="Gohl D.M."/>
        </authorList>
    </citation>
    <scope>NUCLEOTIDE SEQUENCE</scope>
    <source>
        <strain evidence="2">Duluth1</strain>
        <tissue evidence="2">Whole animal</tissue>
    </source>
</reference>
<feature type="compositionally biased region" description="Basic and acidic residues" evidence="1">
    <location>
        <begin position="90"/>
        <end position="100"/>
    </location>
</feature>
<evidence type="ECO:0000313" key="2">
    <source>
        <dbReference type="EMBL" id="KAH3796648.1"/>
    </source>
</evidence>
<evidence type="ECO:0000256" key="1">
    <source>
        <dbReference type="SAM" id="MobiDB-lite"/>
    </source>
</evidence>
<gene>
    <name evidence="2" type="ORF">DPMN_150217</name>
</gene>
<protein>
    <submittedName>
        <fullName evidence="2">Uncharacterized protein</fullName>
    </submittedName>
</protein>
<proteinExistence type="predicted"/>
<accession>A0A9D4FG02</accession>
<dbReference type="AlphaFoldDB" id="A0A9D4FG02"/>
<sequence length="100" mass="11471">MIYTVDIPLTSPFKLFGLPTFLIGTSISKGQEVRTSKIYFLVQPLLPDFKYSNTWRRDLDADSKQMGQNGGSWRDSPGTDKPGGSWFARWDNRRRINEPT</sequence>
<dbReference type="EMBL" id="JAIWYP010000007">
    <property type="protein sequence ID" value="KAH3796648.1"/>
    <property type="molecule type" value="Genomic_DNA"/>
</dbReference>